<dbReference type="EMBL" id="CP035708">
    <property type="protein sequence ID" value="QEN02086.1"/>
    <property type="molecule type" value="Genomic_DNA"/>
</dbReference>
<reference evidence="2 5" key="2">
    <citation type="submission" date="2024-06" db="EMBL/GenBank/DDBJ databases">
        <title>Genomic Encyclopedia of Type Strains, Phase IV (KMG-IV): sequencing the most valuable type-strain genomes for metagenomic binning, comparative biology and taxonomic classification.</title>
        <authorList>
            <person name="Goeker M."/>
        </authorList>
    </citation>
    <scope>NUCLEOTIDE SEQUENCE [LARGE SCALE GENOMIC DNA]</scope>
    <source>
        <strain evidence="2 5">D-501</strain>
    </source>
</reference>
<keyword evidence="1" id="KW-0472">Membrane</keyword>
<protein>
    <recommendedName>
        <fullName evidence="6">DUF3311 domain-containing protein</fullName>
    </recommendedName>
</protein>
<name>A0A5C1Q5K0_9BURK</name>
<evidence type="ECO:0000313" key="4">
    <source>
        <dbReference type="Proteomes" id="UP000323522"/>
    </source>
</evidence>
<keyword evidence="1" id="KW-1133">Transmembrane helix</keyword>
<dbReference type="AlphaFoldDB" id="A0A5C1Q5K0"/>
<organism evidence="3 4">
    <name type="scientific">Sphaerotilus sulfidivorans</name>
    <dbReference type="NCBI Taxonomy" id="639200"/>
    <lineage>
        <taxon>Bacteria</taxon>
        <taxon>Pseudomonadati</taxon>
        <taxon>Pseudomonadota</taxon>
        <taxon>Betaproteobacteria</taxon>
        <taxon>Burkholderiales</taxon>
        <taxon>Sphaerotilaceae</taxon>
        <taxon>Sphaerotilus</taxon>
    </lineage>
</organism>
<evidence type="ECO:0000256" key="1">
    <source>
        <dbReference type="SAM" id="Phobius"/>
    </source>
</evidence>
<proteinExistence type="predicted"/>
<dbReference type="Proteomes" id="UP000323522">
    <property type="component" value="Chromosome"/>
</dbReference>
<accession>A0A5C1Q5K0</accession>
<dbReference type="EMBL" id="JBEPLS010000002">
    <property type="protein sequence ID" value="MET3603083.1"/>
    <property type="molecule type" value="Genomic_DNA"/>
</dbReference>
<evidence type="ECO:0000313" key="3">
    <source>
        <dbReference type="EMBL" id="QEN02086.1"/>
    </source>
</evidence>
<dbReference type="RefSeq" id="WP_149504718.1">
    <property type="nucleotide sequence ID" value="NZ_CP035708.1"/>
</dbReference>
<gene>
    <name evidence="2" type="ORF">ABIC99_000867</name>
    <name evidence="3" type="ORF">EWH46_15810</name>
</gene>
<feature type="transmembrane region" description="Helical" evidence="1">
    <location>
        <begin position="9"/>
        <end position="28"/>
    </location>
</feature>
<reference evidence="3 4" key="1">
    <citation type="submission" date="2019-02" db="EMBL/GenBank/DDBJ databases">
        <title>Complete Genome Sequence and Methylome Analysis of Sphaerotilus natans subsp. sulfidivorans D-507.</title>
        <authorList>
            <person name="Fomenkov A."/>
            <person name="Gridneva E."/>
            <person name="Smolyakov D."/>
            <person name="Dubinina G."/>
            <person name="Vincze T."/>
            <person name="Grabovich M."/>
            <person name="Roberts R.J."/>
        </authorList>
    </citation>
    <scope>NUCLEOTIDE SEQUENCE [LARGE SCALE GENOMIC DNA]</scope>
    <source>
        <strain evidence="3 4">D-507</strain>
    </source>
</reference>
<evidence type="ECO:0000313" key="2">
    <source>
        <dbReference type="EMBL" id="MET3603083.1"/>
    </source>
</evidence>
<keyword evidence="1" id="KW-0812">Transmembrane</keyword>
<evidence type="ECO:0008006" key="6">
    <source>
        <dbReference type="Google" id="ProtNLM"/>
    </source>
</evidence>
<dbReference type="Proteomes" id="UP001549111">
    <property type="component" value="Unassembled WGS sequence"/>
</dbReference>
<sequence length="71" mass="7427">MTGRPGRRLGAVFVAGGLLLNFPLLLLWDVPLQVAGLPLLPLALFLLWGILIGLLAWLLEGAGTGNPADSP</sequence>
<keyword evidence="5" id="KW-1185">Reference proteome</keyword>
<evidence type="ECO:0000313" key="5">
    <source>
        <dbReference type="Proteomes" id="UP001549111"/>
    </source>
</evidence>
<dbReference type="KEGG" id="snn:EWH46_15810"/>
<feature type="transmembrane region" description="Helical" evidence="1">
    <location>
        <begin position="40"/>
        <end position="59"/>
    </location>
</feature>